<reference evidence="5" key="1">
    <citation type="journal article" date="2019" name="Int. J. Syst. Evol. Microbiol.">
        <title>The Global Catalogue of Microorganisms (GCM) 10K type strain sequencing project: providing services to taxonomists for standard genome sequencing and annotation.</title>
        <authorList>
            <consortium name="The Broad Institute Genomics Platform"/>
            <consortium name="The Broad Institute Genome Sequencing Center for Infectious Disease"/>
            <person name="Wu L."/>
            <person name="Ma J."/>
        </authorList>
    </citation>
    <scope>NUCLEOTIDE SEQUENCE [LARGE SCALE GENOMIC DNA]</scope>
    <source>
        <strain evidence="5">JCM 6305</strain>
    </source>
</reference>
<dbReference type="PANTHER" id="PTHR35568:SF1">
    <property type="entry name" value="TRANSCRIPTIONAL REGULATOR DAUR"/>
    <property type="match status" value="1"/>
</dbReference>
<accession>A0ABP5WLD7</accession>
<evidence type="ECO:0000259" key="2">
    <source>
        <dbReference type="Pfam" id="PF08348"/>
    </source>
</evidence>
<dbReference type="EMBL" id="BAAASZ010000007">
    <property type="protein sequence ID" value="GAA2428452.1"/>
    <property type="molecule type" value="Genomic_DNA"/>
</dbReference>
<evidence type="ECO:0000313" key="4">
    <source>
        <dbReference type="EMBL" id="GAA2428452.1"/>
    </source>
</evidence>
<dbReference type="PANTHER" id="PTHR35568">
    <property type="entry name" value="TRANSCRIPTIONAL REGULATOR DAUR"/>
    <property type="match status" value="1"/>
</dbReference>
<feature type="region of interest" description="Disordered" evidence="1">
    <location>
        <begin position="1"/>
        <end position="20"/>
    </location>
</feature>
<proteinExistence type="predicted"/>
<gene>
    <name evidence="4" type="ORF">GCM10010405_08790</name>
</gene>
<evidence type="ECO:0000256" key="1">
    <source>
        <dbReference type="SAM" id="MobiDB-lite"/>
    </source>
</evidence>
<dbReference type="Pfam" id="PF13309">
    <property type="entry name" value="HTH_22"/>
    <property type="match status" value="1"/>
</dbReference>
<feature type="compositionally biased region" description="Polar residues" evidence="1">
    <location>
        <begin position="267"/>
        <end position="276"/>
    </location>
</feature>
<dbReference type="Pfam" id="PF08348">
    <property type="entry name" value="PAS_6"/>
    <property type="match status" value="1"/>
</dbReference>
<evidence type="ECO:0000313" key="5">
    <source>
        <dbReference type="Proteomes" id="UP001501638"/>
    </source>
</evidence>
<organism evidence="4 5">
    <name type="scientific">Streptomyces macrosporus</name>
    <dbReference type="NCBI Taxonomy" id="44032"/>
    <lineage>
        <taxon>Bacteria</taxon>
        <taxon>Bacillati</taxon>
        <taxon>Actinomycetota</taxon>
        <taxon>Actinomycetes</taxon>
        <taxon>Kitasatosporales</taxon>
        <taxon>Streptomycetaceae</taxon>
        <taxon>Streptomyces</taxon>
    </lineage>
</organism>
<protein>
    <submittedName>
        <fullName evidence="4">PAS domain-containing protein</fullName>
    </submittedName>
</protein>
<sequence length="276" mass="29217">MYRRRAGSAGSAQAFADPDEIPRPVGVEALALMREHHEEREMSTREQDAIIAALIPVVDGIAATLGSFCEVVVHDFRRPEKSVVAIAGSVTGRSVGGAMSEIGMGLLARGDDADNELNYITRTRTGKMIKSSTMVLRDSTGTVFGALCINLDITAIGQAGALIGELAGVADPAAVPTTTFGNDIDSVVDAIVDAHQLRQRKPWAELDRDQRLHLFRSLDQRGVFAVRRAVEQVAARLGISRASAYNYLAQARAGSTAGSTAPDAESDTTSPDGAPT</sequence>
<evidence type="ECO:0000259" key="3">
    <source>
        <dbReference type="Pfam" id="PF13309"/>
    </source>
</evidence>
<dbReference type="InterPro" id="IPR013559">
    <property type="entry name" value="YheO"/>
</dbReference>
<dbReference type="InterPro" id="IPR039445">
    <property type="entry name" value="DauR-like_HTH"/>
</dbReference>
<feature type="domain" description="Transcriptional regulator DauR-like HTH" evidence="3">
    <location>
        <begin position="188"/>
        <end position="248"/>
    </location>
</feature>
<keyword evidence="5" id="KW-1185">Reference proteome</keyword>
<comment type="caution">
    <text evidence="4">The sequence shown here is derived from an EMBL/GenBank/DDBJ whole genome shotgun (WGS) entry which is preliminary data.</text>
</comment>
<feature type="domain" description="YheO-like" evidence="2">
    <location>
        <begin position="53"/>
        <end position="159"/>
    </location>
</feature>
<dbReference type="Proteomes" id="UP001501638">
    <property type="component" value="Unassembled WGS sequence"/>
</dbReference>
<dbReference type="InterPro" id="IPR039446">
    <property type="entry name" value="DauR-like"/>
</dbReference>
<name>A0ABP5WLD7_9ACTN</name>
<feature type="region of interest" description="Disordered" evidence="1">
    <location>
        <begin position="255"/>
        <end position="276"/>
    </location>
</feature>